<sequence>MLILSPESNTNTLFWRFLHEEHQNSMIYVLELLVLGFVGWRIWRFTLSPMIYPNDPKELPYWIPFIGHGLEFFHDSQALLAKASNYFANSKDPFALTVFGSKLYVISDSKQTNEVYKNLETLSFIEFVQGLFKINGVSEAGIKAAYTDLPVDKPGFPNPQGKSLGGTLVRQMHIHQLYPGENLDHLEARFLEYFEKNLTLPMLRTACAPYLLSQDDTSVDVPLMRWCSEYFVRAGGLAYFGDMLGAIDPELAPTFIAFDDLSWQAIYQYPRSWSKVMSAKRDQTQRAFRKYFEVPQNLRTGDAWFTKTMENELRAVGVGTNDIATILVTLHWAINTNTRKVAFWMLTYLLHNTSYIGPLRKETAAAFDGDKPVDLEHLHNNCPLLESFWFETLRMSSNAASVRLVNKDTIIGNRVLRNGNRIMIPYRLLHFDETVHGPDVYSFKPERFAGANAEKLTRGDIWRPFGGGKTMCSGRHIAKRATLMFLSIVLRKFDIEILGERNMPAPDLGRPVLGIMAVKDDQDYTVRVSERNRVSE</sequence>
<reference evidence="10" key="1">
    <citation type="journal article" date="2015" name="Genome Announc.">
        <title>Genome sequence of the AIDS-associated pathogen Penicillium marneffei (ATCC18224) and its near taxonomic relative Talaromyces stipitatus (ATCC10500).</title>
        <authorList>
            <person name="Nierman W.C."/>
            <person name="Fedorova-Abrams N.D."/>
            <person name="Andrianopoulos A."/>
        </authorList>
    </citation>
    <scope>NUCLEOTIDE SEQUENCE [LARGE SCALE GENOMIC DNA]</scope>
    <source>
        <strain evidence="10">ATCC 10500 / CBS 375.48 / QM 6759 / NRRL 1006</strain>
    </source>
</reference>
<dbReference type="EMBL" id="EQ962652">
    <property type="protein sequence ID" value="EED23463.1"/>
    <property type="molecule type" value="Genomic_DNA"/>
</dbReference>
<dbReference type="PANTHER" id="PTHR24304:SF2">
    <property type="entry name" value="24-HYDROXYCHOLESTEROL 7-ALPHA-HYDROXYLASE"/>
    <property type="match status" value="1"/>
</dbReference>
<keyword evidence="6 8" id="KW-0408">Iron</keyword>
<dbReference type="GeneID" id="8107369"/>
<dbReference type="InterPro" id="IPR050529">
    <property type="entry name" value="CYP450_sterol_14alpha_dmase"/>
</dbReference>
<dbReference type="PhylomeDB" id="B8LYV5"/>
<evidence type="ECO:0000256" key="3">
    <source>
        <dbReference type="ARBA" id="ARBA00022617"/>
    </source>
</evidence>
<dbReference type="HOGENOM" id="CLU_018012_3_0_1"/>
<keyword evidence="5" id="KW-0560">Oxidoreductase</keyword>
<proteinExistence type="inferred from homology"/>
<dbReference type="STRING" id="441959.B8LYV5"/>
<evidence type="ECO:0000256" key="1">
    <source>
        <dbReference type="ARBA" id="ARBA00001971"/>
    </source>
</evidence>
<dbReference type="eggNOG" id="KOG0684">
    <property type="taxonomic scope" value="Eukaryota"/>
</dbReference>
<dbReference type="PRINTS" id="PR00465">
    <property type="entry name" value="EP450IV"/>
</dbReference>
<name>B8LYV5_TALSN</name>
<accession>B8LYV5</accession>
<dbReference type="Pfam" id="PF00067">
    <property type="entry name" value="p450"/>
    <property type="match status" value="1"/>
</dbReference>
<dbReference type="GO" id="GO:0020037">
    <property type="term" value="F:heme binding"/>
    <property type="evidence" value="ECO:0007669"/>
    <property type="project" value="InterPro"/>
</dbReference>
<keyword evidence="3 8" id="KW-0349">Heme</keyword>
<dbReference type="GO" id="GO:0016705">
    <property type="term" value="F:oxidoreductase activity, acting on paired donors, with incorporation or reduction of molecular oxygen"/>
    <property type="evidence" value="ECO:0007669"/>
    <property type="project" value="InterPro"/>
</dbReference>
<dbReference type="InterPro" id="IPR002403">
    <property type="entry name" value="Cyt_P450_E_grp-IV"/>
</dbReference>
<dbReference type="Proteomes" id="UP000001745">
    <property type="component" value="Unassembled WGS sequence"/>
</dbReference>
<dbReference type="PANTHER" id="PTHR24304">
    <property type="entry name" value="CYTOCHROME P450 FAMILY 7"/>
    <property type="match status" value="1"/>
</dbReference>
<dbReference type="InterPro" id="IPR036396">
    <property type="entry name" value="Cyt_P450_sf"/>
</dbReference>
<dbReference type="OMA" id="IMERANW"/>
<keyword evidence="7" id="KW-0503">Monooxygenase</keyword>
<dbReference type="InParanoid" id="B8LYV5"/>
<dbReference type="GO" id="GO:0005506">
    <property type="term" value="F:iron ion binding"/>
    <property type="evidence" value="ECO:0007669"/>
    <property type="project" value="InterPro"/>
</dbReference>
<dbReference type="RefSeq" id="XP_002340850.1">
    <property type="nucleotide sequence ID" value="XM_002340809.1"/>
</dbReference>
<evidence type="ECO:0000256" key="2">
    <source>
        <dbReference type="ARBA" id="ARBA00010617"/>
    </source>
</evidence>
<evidence type="ECO:0000256" key="7">
    <source>
        <dbReference type="ARBA" id="ARBA00023033"/>
    </source>
</evidence>
<protein>
    <submittedName>
        <fullName evidence="9">Cytochrome p450, putative</fullName>
    </submittedName>
</protein>
<dbReference type="CDD" id="cd11040">
    <property type="entry name" value="CYP7_CYP8-like"/>
    <property type="match status" value="1"/>
</dbReference>
<dbReference type="VEuPathDB" id="FungiDB:TSTA_068870"/>
<dbReference type="AlphaFoldDB" id="B8LYV5"/>
<keyword evidence="4 8" id="KW-0479">Metal-binding</keyword>
<dbReference type="InterPro" id="IPR001128">
    <property type="entry name" value="Cyt_P450"/>
</dbReference>
<evidence type="ECO:0000313" key="9">
    <source>
        <dbReference type="EMBL" id="EED23463.1"/>
    </source>
</evidence>
<dbReference type="OrthoDB" id="4215864at2759"/>
<organism evidence="9 10">
    <name type="scientific">Talaromyces stipitatus (strain ATCC 10500 / CBS 375.48 / QM 6759 / NRRL 1006)</name>
    <name type="common">Penicillium stipitatum</name>
    <dbReference type="NCBI Taxonomy" id="441959"/>
    <lineage>
        <taxon>Eukaryota</taxon>
        <taxon>Fungi</taxon>
        <taxon>Dikarya</taxon>
        <taxon>Ascomycota</taxon>
        <taxon>Pezizomycotina</taxon>
        <taxon>Eurotiomycetes</taxon>
        <taxon>Eurotiomycetidae</taxon>
        <taxon>Eurotiales</taxon>
        <taxon>Trichocomaceae</taxon>
        <taxon>Talaromyces</taxon>
        <taxon>Talaromyces sect. Talaromyces</taxon>
    </lineage>
</organism>
<comment type="similarity">
    <text evidence="2">Belongs to the cytochrome P450 family.</text>
</comment>
<comment type="cofactor">
    <cofactor evidence="1 8">
        <name>heme</name>
        <dbReference type="ChEBI" id="CHEBI:30413"/>
    </cofactor>
</comment>
<feature type="binding site" description="axial binding residue" evidence="8">
    <location>
        <position position="472"/>
    </location>
    <ligand>
        <name>heme</name>
        <dbReference type="ChEBI" id="CHEBI:30413"/>
    </ligand>
    <ligandPart>
        <name>Fe</name>
        <dbReference type="ChEBI" id="CHEBI:18248"/>
    </ligandPart>
</feature>
<evidence type="ECO:0000256" key="8">
    <source>
        <dbReference type="PIRSR" id="PIRSR602403-1"/>
    </source>
</evidence>
<gene>
    <name evidence="9" type="ORF">TSTA_068870</name>
</gene>
<evidence type="ECO:0000256" key="5">
    <source>
        <dbReference type="ARBA" id="ARBA00023002"/>
    </source>
</evidence>
<dbReference type="SUPFAM" id="SSF48264">
    <property type="entry name" value="Cytochrome P450"/>
    <property type="match status" value="1"/>
</dbReference>
<evidence type="ECO:0000256" key="4">
    <source>
        <dbReference type="ARBA" id="ARBA00022723"/>
    </source>
</evidence>
<evidence type="ECO:0000313" key="10">
    <source>
        <dbReference type="Proteomes" id="UP000001745"/>
    </source>
</evidence>
<dbReference type="Gene3D" id="1.10.630.10">
    <property type="entry name" value="Cytochrome P450"/>
    <property type="match status" value="1"/>
</dbReference>
<evidence type="ECO:0000256" key="6">
    <source>
        <dbReference type="ARBA" id="ARBA00023004"/>
    </source>
</evidence>
<keyword evidence="10" id="KW-1185">Reference proteome</keyword>
<dbReference type="GO" id="GO:0008395">
    <property type="term" value="F:steroid hydroxylase activity"/>
    <property type="evidence" value="ECO:0007669"/>
    <property type="project" value="TreeGrafter"/>
</dbReference>